<keyword evidence="5" id="KW-0732">Signal</keyword>
<feature type="repeat" description="TPR" evidence="3">
    <location>
        <begin position="438"/>
        <end position="471"/>
    </location>
</feature>
<accession>A0ABM7PGN3</accession>
<dbReference type="Pfam" id="PF13432">
    <property type="entry name" value="TPR_16"/>
    <property type="match status" value="3"/>
</dbReference>
<evidence type="ECO:0000256" key="4">
    <source>
        <dbReference type="SAM" id="MobiDB-lite"/>
    </source>
</evidence>
<dbReference type="Proteomes" id="UP001320148">
    <property type="component" value="Chromosome"/>
</dbReference>
<dbReference type="InterPro" id="IPR051012">
    <property type="entry name" value="CellSynth/LPSAsmb/PSIAsmb"/>
</dbReference>
<dbReference type="EMBL" id="AP024488">
    <property type="protein sequence ID" value="BCS96406.1"/>
    <property type="molecule type" value="Genomic_DNA"/>
</dbReference>
<sequence length="595" mass="66966">MKYHSALSPGLRAPVSFLVLLLLASLAAGCTTPAKGELTRTSPDPAPFEETAAADTDDPATWSGYRLYLEAMLARKAEDLDSAAKYLEIASKKDPSILVLKRELAVVHLLSNDKEKALDVINGILETTPGDADSLLLLVRIRLSERKAGAAEALLEQVIEADPMREEAYYRLGLLQSTTRKYDKALGTYLKLLEAYPYSYAGHYYAALLYKEKDNLDEAILHLEESLNIAPEFTEARLELADILVSQKKIDDAEGHYRVVLTNTPDNLQATLAMALIHDTSGEKKKAREMFDSITDPQTRWMEIYTLINTLYIEQRRYNEAHLLLTGVMNLYQDNSEFNYMLGFVCEKLGDSDEAIQCFKKISPASDYYERATLFVSVQLWEQGDRKGAVHTLEEARKQLPESTEILSYLASFYEEMELYDKAEACLLRGIEMNAGDPTLHFRIGVLYDKWGKNDASASAMKKVLDIDPEDPNALNYLGYSYARQGIHLEDAERLIKKALKHKPGDGYITDSLGWVYFMKGQFSKALNTLQKAADLLPDDPVVLEHLGDALVKNDRGHEALNYYRESLNLGHEDAPSIEEKIRSLEKIYDGKKAE</sequence>
<evidence type="ECO:0000256" key="5">
    <source>
        <dbReference type="SAM" id="SignalP"/>
    </source>
</evidence>
<keyword evidence="2 3" id="KW-0802">TPR repeat</keyword>
<dbReference type="PROSITE" id="PS50005">
    <property type="entry name" value="TPR"/>
    <property type="match status" value="3"/>
</dbReference>
<feature type="chain" id="PRO_5046493153" description="Tetratricopeptide repeat protein" evidence="5">
    <location>
        <begin position="37"/>
        <end position="595"/>
    </location>
</feature>
<evidence type="ECO:0000313" key="6">
    <source>
        <dbReference type="EMBL" id="BCS96406.1"/>
    </source>
</evidence>
<dbReference type="Pfam" id="PF14559">
    <property type="entry name" value="TPR_19"/>
    <property type="match status" value="2"/>
</dbReference>
<protein>
    <recommendedName>
        <fullName evidence="8">Tetratricopeptide repeat protein</fullName>
    </recommendedName>
</protein>
<dbReference type="InterPro" id="IPR011990">
    <property type="entry name" value="TPR-like_helical_dom_sf"/>
</dbReference>
<reference evidence="6 7" key="1">
    <citation type="submission" date="2021-02" db="EMBL/GenBank/DDBJ databases">
        <title>Complete genome of Desulfoluna sp. strain ASN36.</title>
        <authorList>
            <person name="Takahashi A."/>
            <person name="Kojima H."/>
            <person name="Fukui M."/>
        </authorList>
    </citation>
    <scope>NUCLEOTIDE SEQUENCE [LARGE SCALE GENOMIC DNA]</scope>
    <source>
        <strain evidence="6 7">ASN36</strain>
    </source>
</reference>
<proteinExistence type="predicted"/>
<evidence type="ECO:0000256" key="2">
    <source>
        <dbReference type="ARBA" id="ARBA00022803"/>
    </source>
</evidence>
<keyword evidence="7" id="KW-1185">Reference proteome</keyword>
<dbReference type="InterPro" id="IPR019734">
    <property type="entry name" value="TPR_rpt"/>
</dbReference>
<dbReference type="PANTHER" id="PTHR45586:SF16">
    <property type="entry name" value="DOMAIN PROTEIN, PUTATIVE-RELATED"/>
    <property type="match status" value="1"/>
</dbReference>
<dbReference type="Pfam" id="PF13181">
    <property type="entry name" value="TPR_8"/>
    <property type="match status" value="1"/>
</dbReference>
<keyword evidence="1" id="KW-0677">Repeat</keyword>
<dbReference type="SMART" id="SM00028">
    <property type="entry name" value="TPR"/>
    <property type="match status" value="10"/>
</dbReference>
<feature type="region of interest" description="Disordered" evidence="4">
    <location>
        <begin position="34"/>
        <end position="56"/>
    </location>
</feature>
<dbReference type="RefSeq" id="WP_236892722.1">
    <property type="nucleotide sequence ID" value="NZ_AP024488.1"/>
</dbReference>
<dbReference type="SUPFAM" id="SSF81901">
    <property type="entry name" value="HCP-like"/>
    <property type="match status" value="1"/>
</dbReference>
<evidence type="ECO:0000313" key="7">
    <source>
        <dbReference type="Proteomes" id="UP001320148"/>
    </source>
</evidence>
<name>A0ABM7PGN3_9BACT</name>
<evidence type="ECO:0000256" key="3">
    <source>
        <dbReference type="PROSITE-ProRule" id="PRU00339"/>
    </source>
</evidence>
<evidence type="ECO:0000256" key="1">
    <source>
        <dbReference type="ARBA" id="ARBA00022737"/>
    </source>
</evidence>
<gene>
    <name evidence="6" type="ORF">DSLASN_20380</name>
</gene>
<dbReference type="SUPFAM" id="SSF48452">
    <property type="entry name" value="TPR-like"/>
    <property type="match status" value="2"/>
</dbReference>
<feature type="signal peptide" evidence="5">
    <location>
        <begin position="1"/>
        <end position="36"/>
    </location>
</feature>
<evidence type="ECO:0008006" key="8">
    <source>
        <dbReference type="Google" id="ProtNLM"/>
    </source>
</evidence>
<dbReference type="PROSITE" id="PS51257">
    <property type="entry name" value="PROKAR_LIPOPROTEIN"/>
    <property type="match status" value="1"/>
</dbReference>
<feature type="repeat" description="TPR" evidence="3">
    <location>
        <begin position="507"/>
        <end position="540"/>
    </location>
</feature>
<organism evidence="6 7">
    <name type="scientific">Desulfoluna limicola</name>
    <dbReference type="NCBI Taxonomy" id="2810562"/>
    <lineage>
        <taxon>Bacteria</taxon>
        <taxon>Pseudomonadati</taxon>
        <taxon>Thermodesulfobacteriota</taxon>
        <taxon>Desulfobacteria</taxon>
        <taxon>Desulfobacterales</taxon>
        <taxon>Desulfolunaceae</taxon>
        <taxon>Desulfoluna</taxon>
    </lineage>
</organism>
<dbReference type="PANTHER" id="PTHR45586">
    <property type="entry name" value="TPR REPEAT-CONTAINING PROTEIN PA4667"/>
    <property type="match status" value="1"/>
</dbReference>
<dbReference type="Gene3D" id="1.25.40.10">
    <property type="entry name" value="Tetratricopeptide repeat domain"/>
    <property type="match status" value="3"/>
</dbReference>
<feature type="repeat" description="TPR" evidence="3">
    <location>
        <begin position="166"/>
        <end position="199"/>
    </location>
</feature>